<reference evidence="2 3" key="1">
    <citation type="submission" date="2024-09" db="EMBL/GenBank/DDBJ databases">
        <title>Nodulacao em especies de Leguminosae Basais da Amazonia e Caracterizacao dos Rizobios e Bacterias Associadas aos Nodulos.</title>
        <authorList>
            <person name="Jambeiro I.C.A."/>
            <person name="Lopes I.S."/>
            <person name="Aguiar E.R.G.R."/>
            <person name="Santos A.F.J."/>
            <person name="Dos Santos J.M.F."/>
            <person name="Gross E."/>
        </authorList>
    </citation>
    <scope>NUCLEOTIDE SEQUENCE [LARGE SCALE GENOMIC DNA]</scope>
    <source>
        <strain evidence="2 3">BRUESC1165</strain>
    </source>
</reference>
<organism evidence="2 3">
    <name type="scientific">Microvirga arabica</name>
    <dbReference type="NCBI Taxonomy" id="1128671"/>
    <lineage>
        <taxon>Bacteria</taxon>
        <taxon>Pseudomonadati</taxon>
        <taxon>Pseudomonadota</taxon>
        <taxon>Alphaproteobacteria</taxon>
        <taxon>Hyphomicrobiales</taxon>
        <taxon>Methylobacteriaceae</taxon>
        <taxon>Microvirga</taxon>
    </lineage>
</organism>
<dbReference type="RefSeq" id="WP_312887552.1">
    <property type="nucleotide sequence ID" value="NZ_JAFBID010000039.1"/>
</dbReference>
<feature type="domain" description="Glucosamine/galactosamine-6-phosphate isomerase" evidence="1">
    <location>
        <begin position="61"/>
        <end position="285"/>
    </location>
</feature>
<name>A0ABV6Y4A4_9HYPH</name>
<dbReference type="CDD" id="cd01399">
    <property type="entry name" value="GlcN6P_deaminase"/>
    <property type="match status" value="1"/>
</dbReference>
<dbReference type="Gene3D" id="3.40.50.1360">
    <property type="match status" value="1"/>
</dbReference>
<dbReference type="InterPro" id="IPR004547">
    <property type="entry name" value="Glucosamine6P_isomerase"/>
</dbReference>
<dbReference type="InterPro" id="IPR037171">
    <property type="entry name" value="NagB/RpiA_transferase-like"/>
</dbReference>
<sequence length="304" mass="33200">MQDPRFPAAIAPLPAQQLLLSRYFFASLPRLPQQGSLVLSAEKQEPNFRGLPRGMIIEVLPDKTSLGRRAAADGAKSIRDAVAAKGECTIIVATGASQFEMLDALVSEPEIDWSKVTAFHLDEYVGLPESHPASFRKYLLDRFVSRVPGLGDFVPVHGDAADLDAELKRLNTLLGKREVDICFAGIGENCHLAFNDPPADFEVDAPYIVVTLDEACRRQQMGEGWFPSLDAVPEQAVSMSIRQILKSKRVILSVPDARKAPAVRAAVEASISPDYPASVLQRHEDCTLYLDPPAASLLSQSNPR</sequence>
<evidence type="ECO:0000259" key="1">
    <source>
        <dbReference type="Pfam" id="PF01182"/>
    </source>
</evidence>
<dbReference type="Proteomes" id="UP001593940">
    <property type="component" value="Unassembled WGS sequence"/>
</dbReference>
<gene>
    <name evidence="2" type="ORF">ACETIH_04545</name>
</gene>
<dbReference type="SUPFAM" id="SSF100950">
    <property type="entry name" value="NagB/RpiA/CoA transferase-like"/>
    <property type="match status" value="1"/>
</dbReference>
<protein>
    <submittedName>
        <fullName evidence="2">Glucosamine-6-phosphate deaminase</fullName>
    </submittedName>
</protein>
<dbReference type="Pfam" id="PF01182">
    <property type="entry name" value="Glucosamine_iso"/>
    <property type="match status" value="1"/>
</dbReference>
<evidence type="ECO:0000313" key="2">
    <source>
        <dbReference type="EMBL" id="MFC1456005.1"/>
    </source>
</evidence>
<proteinExistence type="predicted"/>
<dbReference type="EMBL" id="JBHOMY010000011">
    <property type="protein sequence ID" value="MFC1456005.1"/>
    <property type="molecule type" value="Genomic_DNA"/>
</dbReference>
<dbReference type="InterPro" id="IPR006148">
    <property type="entry name" value="Glc/Gal-6P_isomerase"/>
</dbReference>
<evidence type="ECO:0000313" key="3">
    <source>
        <dbReference type="Proteomes" id="UP001593940"/>
    </source>
</evidence>
<keyword evidence="3" id="KW-1185">Reference proteome</keyword>
<accession>A0ABV6Y4A4</accession>
<dbReference type="PANTHER" id="PTHR11280">
    <property type="entry name" value="GLUCOSAMINE-6-PHOSPHATE ISOMERASE"/>
    <property type="match status" value="1"/>
</dbReference>
<dbReference type="PANTHER" id="PTHR11280:SF6">
    <property type="entry name" value="GLUCOSAMINE-6-PHOSPHATE ISOMERASE NAGB"/>
    <property type="match status" value="1"/>
</dbReference>
<comment type="caution">
    <text evidence="2">The sequence shown here is derived from an EMBL/GenBank/DDBJ whole genome shotgun (WGS) entry which is preliminary data.</text>
</comment>